<feature type="region of interest" description="Disordered" evidence="1">
    <location>
        <begin position="74"/>
        <end position="96"/>
    </location>
</feature>
<dbReference type="InterPro" id="IPR007789">
    <property type="entry name" value="DUF688"/>
</dbReference>
<dbReference type="Pfam" id="PF05097">
    <property type="entry name" value="DUF688"/>
    <property type="match status" value="1"/>
</dbReference>
<reference evidence="2 3" key="1">
    <citation type="journal article" date="2021" name="Plant Biotechnol. J.">
        <title>Multi-omics assisted identification of the key and species-specific regulatory components of drought-tolerant mechanisms in Gossypium stocksii.</title>
        <authorList>
            <person name="Yu D."/>
            <person name="Ke L."/>
            <person name="Zhang D."/>
            <person name="Wu Y."/>
            <person name="Sun Y."/>
            <person name="Mei J."/>
            <person name="Sun J."/>
            <person name="Sun Y."/>
        </authorList>
    </citation>
    <scope>NUCLEOTIDE SEQUENCE [LARGE SCALE GENOMIC DNA]</scope>
    <source>
        <strain evidence="3">cv. E1</strain>
        <tissue evidence="2">Leaf</tissue>
    </source>
</reference>
<dbReference type="Proteomes" id="UP000828251">
    <property type="component" value="Unassembled WGS sequence"/>
</dbReference>
<gene>
    <name evidence="2" type="ORF">J1N35_038108</name>
</gene>
<keyword evidence="3" id="KW-1185">Reference proteome</keyword>
<protein>
    <submittedName>
        <fullName evidence="2">Uncharacterized protein</fullName>
    </submittedName>
</protein>
<name>A0A9D3UN77_9ROSI</name>
<sequence>MFTTSPDHLPHNKSLEIKQDDKFFSRLLSKENSVANPSFRVYYGGLPGAVPFMWESQPGTPKYTFSDTSIPPLTPPPSYYSNSNSNSNSKPIKNKHSRSGLFQALFPKIISLKKTSSLVPTSPPPPSSSPMSLAIRPGKYQKRSRFLTPDDEADTAAIGSPTSTLCFDIGRGKYR</sequence>
<accession>A0A9D3UN77</accession>
<proteinExistence type="predicted"/>
<dbReference type="OrthoDB" id="691043at2759"/>
<evidence type="ECO:0000313" key="3">
    <source>
        <dbReference type="Proteomes" id="UP000828251"/>
    </source>
</evidence>
<feature type="compositionally biased region" description="Low complexity" evidence="1">
    <location>
        <begin position="79"/>
        <end position="91"/>
    </location>
</feature>
<dbReference type="PANTHER" id="PTHR33257:SF58">
    <property type="entry name" value="REJ DOMAIN-CONTAINING PROTEIN"/>
    <property type="match status" value="1"/>
</dbReference>
<dbReference type="AlphaFoldDB" id="A0A9D3UN77"/>
<evidence type="ECO:0000256" key="1">
    <source>
        <dbReference type="SAM" id="MobiDB-lite"/>
    </source>
</evidence>
<evidence type="ECO:0000313" key="2">
    <source>
        <dbReference type="EMBL" id="KAH1047324.1"/>
    </source>
</evidence>
<dbReference type="EMBL" id="JAIQCV010000011">
    <property type="protein sequence ID" value="KAH1047324.1"/>
    <property type="molecule type" value="Genomic_DNA"/>
</dbReference>
<organism evidence="2 3">
    <name type="scientific">Gossypium stocksii</name>
    <dbReference type="NCBI Taxonomy" id="47602"/>
    <lineage>
        <taxon>Eukaryota</taxon>
        <taxon>Viridiplantae</taxon>
        <taxon>Streptophyta</taxon>
        <taxon>Embryophyta</taxon>
        <taxon>Tracheophyta</taxon>
        <taxon>Spermatophyta</taxon>
        <taxon>Magnoliopsida</taxon>
        <taxon>eudicotyledons</taxon>
        <taxon>Gunneridae</taxon>
        <taxon>Pentapetalae</taxon>
        <taxon>rosids</taxon>
        <taxon>malvids</taxon>
        <taxon>Malvales</taxon>
        <taxon>Malvaceae</taxon>
        <taxon>Malvoideae</taxon>
        <taxon>Gossypium</taxon>
    </lineage>
</organism>
<comment type="caution">
    <text evidence="2">The sequence shown here is derived from an EMBL/GenBank/DDBJ whole genome shotgun (WGS) entry which is preliminary data.</text>
</comment>
<dbReference type="PANTHER" id="PTHR33257">
    <property type="entry name" value="OS05G0165500 PROTEIN"/>
    <property type="match status" value="1"/>
</dbReference>